<dbReference type="PROSITE" id="PS50234">
    <property type="entry name" value="VWFA"/>
    <property type="match status" value="1"/>
</dbReference>
<keyword evidence="1" id="KW-0472">Membrane</keyword>
<dbReference type="InterPro" id="IPR036465">
    <property type="entry name" value="vWFA_dom_sf"/>
</dbReference>
<dbReference type="EMBL" id="QWKZ01000031">
    <property type="protein sequence ID" value="RIH86518.1"/>
    <property type="molecule type" value="Genomic_DNA"/>
</dbReference>
<organism evidence="3 4">
    <name type="scientific">Meiothermus luteus</name>
    <dbReference type="NCBI Taxonomy" id="2026184"/>
    <lineage>
        <taxon>Bacteria</taxon>
        <taxon>Thermotogati</taxon>
        <taxon>Deinococcota</taxon>
        <taxon>Deinococci</taxon>
        <taxon>Thermales</taxon>
        <taxon>Thermaceae</taxon>
        <taxon>Meiothermus</taxon>
    </lineage>
</organism>
<name>A0A399ERD0_9DEIN</name>
<dbReference type="CDD" id="cd00198">
    <property type="entry name" value="vWFA"/>
    <property type="match status" value="1"/>
</dbReference>
<sequence length="552" mass="62069">MLALLVWFSLAWAAVCHAPVASQVAPLPERYRYVFVVDASASMMGKGDGKAVIFPKVQQELLRFLQRLPDGSEVIIIPFHQGPQGEARFRLPEEHTRAEAYIRRLQANGSNTWIYRTLVQVLERLPKDEGWATVLYLFTDGIDNDRAGPYRMRDVVERLKLRRGPYDWLYYVALGVDVPEEVRRNLQGLPRVRIQEARVGEVPRLGAYTVKPLVLSLGNLKQEPAVEVPILVEAQGNPGPLGLRLEDMALQEKGAFLQVEPKTLAPGNQALRFKLNTSGSLSDGVYTAWLCLEAPEGTVVRPEALRVEFAYHPPALYRLLPEEVPQEVALPRGASQTLVYRLEGNAWAKEPLRLAVTSPEGLVAKLNGKKGPLEAYPGERVTLELTNVGLRPGQRVAFTLQAQAPAGAQLELPPTLPPVTQPLSWWDRVLRLWWLWLPLLLFVLWLLLKWWDRLRPWGEATFIGPAPECKRQSLSLRGVVDLGKATGERELEGVRLARRGRVVVLEGLPPGLRAKSQGMRLERGETLRKGEELVLENPELEKAWTLQIEKVR</sequence>
<dbReference type="AlphaFoldDB" id="A0A399ERD0"/>
<keyword evidence="1" id="KW-1133">Transmembrane helix</keyword>
<protein>
    <submittedName>
        <fullName evidence="3">von Willebrand factor type A domain protein</fullName>
    </submittedName>
</protein>
<dbReference type="RefSeq" id="WP_119359877.1">
    <property type="nucleotide sequence ID" value="NZ_QWKZ01000031.1"/>
</dbReference>
<dbReference type="SMART" id="SM00327">
    <property type="entry name" value="VWA"/>
    <property type="match status" value="1"/>
</dbReference>
<reference evidence="3 4" key="1">
    <citation type="submission" date="2018-08" db="EMBL/GenBank/DDBJ databases">
        <title>Meiothermus luteus KCTC 52599 genome sequencing project.</title>
        <authorList>
            <person name="Da Costa M.S."/>
            <person name="Albuquerque L."/>
            <person name="Raposo P."/>
            <person name="Froufe H.J.C."/>
            <person name="Barroso C.S."/>
            <person name="Egas C."/>
        </authorList>
    </citation>
    <scope>NUCLEOTIDE SEQUENCE [LARGE SCALE GENOMIC DNA]</scope>
    <source>
        <strain evidence="3 4">KCTC 52599</strain>
    </source>
</reference>
<evidence type="ECO:0000256" key="1">
    <source>
        <dbReference type="SAM" id="Phobius"/>
    </source>
</evidence>
<feature type="domain" description="VWFA" evidence="2">
    <location>
        <begin position="32"/>
        <end position="189"/>
    </location>
</feature>
<keyword evidence="1" id="KW-0812">Transmembrane</keyword>
<evidence type="ECO:0000313" key="4">
    <source>
        <dbReference type="Proteomes" id="UP000265800"/>
    </source>
</evidence>
<dbReference type="Pfam" id="PF13519">
    <property type="entry name" value="VWA_2"/>
    <property type="match status" value="1"/>
</dbReference>
<comment type="caution">
    <text evidence="3">The sequence shown here is derived from an EMBL/GenBank/DDBJ whole genome shotgun (WGS) entry which is preliminary data.</text>
</comment>
<keyword evidence="4" id="KW-1185">Reference proteome</keyword>
<feature type="transmembrane region" description="Helical" evidence="1">
    <location>
        <begin position="430"/>
        <end position="448"/>
    </location>
</feature>
<dbReference type="SUPFAM" id="SSF53300">
    <property type="entry name" value="vWA-like"/>
    <property type="match status" value="1"/>
</dbReference>
<gene>
    <name evidence="3" type="ORF">Mlute_01223</name>
</gene>
<accession>A0A399ERD0</accession>
<dbReference type="OrthoDB" id="23789at2"/>
<dbReference type="InterPro" id="IPR002035">
    <property type="entry name" value="VWF_A"/>
</dbReference>
<dbReference type="Proteomes" id="UP000265800">
    <property type="component" value="Unassembled WGS sequence"/>
</dbReference>
<evidence type="ECO:0000313" key="3">
    <source>
        <dbReference type="EMBL" id="RIH86518.1"/>
    </source>
</evidence>
<proteinExistence type="predicted"/>
<dbReference type="Gene3D" id="3.40.50.410">
    <property type="entry name" value="von Willebrand factor, type A domain"/>
    <property type="match status" value="1"/>
</dbReference>
<evidence type="ECO:0000259" key="2">
    <source>
        <dbReference type="PROSITE" id="PS50234"/>
    </source>
</evidence>